<dbReference type="KEGG" id="csty:KN1_01770"/>
<keyword evidence="1" id="KW-1133">Transmembrane helix</keyword>
<dbReference type="AlphaFoldDB" id="A0A8D5ZHT7"/>
<protein>
    <submittedName>
        <fullName evidence="2">Uncharacterized protein</fullName>
    </submittedName>
</protein>
<dbReference type="EMBL" id="AP024597">
    <property type="protein sequence ID" value="BCU68880.1"/>
    <property type="molecule type" value="Genomic_DNA"/>
</dbReference>
<dbReference type="RefSeq" id="WP_221288831.1">
    <property type="nucleotide sequence ID" value="NZ_AP024597.1"/>
</dbReference>
<dbReference type="Proteomes" id="UP000825123">
    <property type="component" value="Chromosome"/>
</dbReference>
<gene>
    <name evidence="2" type="ORF">KN1_01770</name>
</gene>
<name>A0A8D5ZHT7_9CREN</name>
<evidence type="ECO:0000313" key="2">
    <source>
        <dbReference type="EMBL" id="BCU68880.1"/>
    </source>
</evidence>
<proteinExistence type="predicted"/>
<organism evidence="2 3">
    <name type="scientific">Stygiolobus caldivivus</name>
    <dbReference type="NCBI Taxonomy" id="2824673"/>
    <lineage>
        <taxon>Archaea</taxon>
        <taxon>Thermoproteota</taxon>
        <taxon>Thermoprotei</taxon>
        <taxon>Sulfolobales</taxon>
        <taxon>Sulfolobaceae</taxon>
        <taxon>Stygiolobus</taxon>
    </lineage>
</organism>
<accession>A0A8D5ZHT7</accession>
<sequence length="569" mass="62005">MAMKGLLPNALVILVIMSFLLIVNSVIVTTAYSATPSAVPVSNIQFQLPEVEITSAIPYDHGLVLTLEYVNISSITSLQNSQSQLLVCFVNSSMKYQMYSSTVSSVSGIISTVLNGNLIVIVESSNSGNPQSIVYNFSGLHFEDYYTLNGIILTNEPPSYNLTYLSLIQYSSNFRNANYTLLFPNGKVTFKDELPVFALQLPEGILVLAYNVTYLYTSNNPIIPYNLTLLSNNGQIIWTNSYYLSYYSPQILYGGITFSSTLINYAILGNTLYITNSTMLKSGNSFTIVNESLLGISLSNGDLINSFQVSPNTVGLGTTQGTLYGIVFQHEGVTVTSPVKYVIVQKYESGNIYPVVKIPFKERTVLKNITAPNGKVTSFNYTQPLTNIFVSDGNFILVSSPETGSSGSNVTVIHGDNVYSYTLDFEVTQSLTPNSMILLGNSSDNYYLLFLNPNGSMKYYYNIGKISNANLLGIISLVGVKIAQVSPECYYVAYTSTYSNPSSLLPGTQVNIDLITFNSSLVSSVHPPTTTSNSNTSSPSPLSSTLILILVVIVIAVIVGLIYINKRGF</sequence>
<evidence type="ECO:0000256" key="1">
    <source>
        <dbReference type="SAM" id="Phobius"/>
    </source>
</evidence>
<feature type="transmembrane region" description="Helical" evidence="1">
    <location>
        <begin position="542"/>
        <end position="564"/>
    </location>
</feature>
<keyword evidence="1" id="KW-0472">Membrane</keyword>
<reference evidence="2 3" key="1">
    <citation type="submission" date="2021-04" db="EMBL/GenBank/DDBJ databases">
        <title>Complete genome sequence of Stygiolobus sp. KN-1.</title>
        <authorList>
            <person name="Nakamura K."/>
            <person name="Sakai H."/>
            <person name="Kurosawa N."/>
        </authorList>
    </citation>
    <scope>NUCLEOTIDE SEQUENCE [LARGE SCALE GENOMIC DNA]</scope>
    <source>
        <strain evidence="2 3">KN-1</strain>
    </source>
</reference>
<evidence type="ECO:0000313" key="3">
    <source>
        <dbReference type="Proteomes" id="UP000825123"/>
    </source>
</evidence>
<keyword evidence="1" id="KW-0812">Transmembrane</keyword>
<keyword evidence="3" id="KW-1185">Reference proteome</keyword>
<dbReference type="GeneID" id="66161931"/>